<feature type="transmembrane region" description="Helical" evidence="1">
    <location>
        <begin position="200"/>
        <end position="223"/>
    </location>
</feature>
<evidence type="ECO:0000313" key="2">
    <source>
        <dbReference type="EMBL" id="CAG7824199.1"/>
    </source>
</evidence>
<keyword evidence="1" id="KW-0472">Membrane</keyword>
<comment type="caution">
    <text evidence="2">The sequence shown here is derived from an EMBL/GenBank/DDBJ whole genome shotgun (WGS) entry which is preliminary data.</text>
</comment>
<sequence>MWLEAIYQFWMVCLETGNDSVSFESYLKLMVHFVSRLIITILQTWVLFLNSTKYASLCNRMFNISKFFEGISKKKGPAAKIPLDRCSKSLWAVLVVSVIHPFIVMFAYVVDYQDRKYWQSKFLPQKFYPFTVPLFALDELLLSIYSDLGLAMIVCPIFLQTVLTTECLQILRLLANIQSGDFCHFYRILLLFNKTFNETYSFILGYMMISLFLITVLTSTSAIRLHDKIPFPGNLTFPMGQLAIIWAVIFILRPGAHLKHLSEEVTRDYGACVQKNRTACGRSLRSLRMQICSNFVLKNSTVSTYLCEAANATVIVLLMT</sequence>
<feature type="transmembrane region" description="Helical" evidence="1">
    <location>
        <begin position="29"/>
        <end position="50"/>
    </location>
</feature>
<evidence type="ECO:0000256" key="1">
    <source>
        <dbReference type="SAM" id="Phobius"/>
    </source>
</evidence>
<name>A0A8J2KVG6_9HEXA</name>
<gene>
    <name evidence="2" type="ORF">AFUS01_LOCUS34369</name>
</gene>
<protein>
    <submittedName>
        <fullName evidence="2">Uncharacterized protein</fullName>
    </submittedName>
</protein>
<accession>A0A8J2KVG6</accession>
<feature type="transmembrane region" description="Helical" evidence="1">
    <location>
        <begin position="235"/>
        <end position="252"/>
    </location>
</feature>
<keyword evidence="1" id="KW-1133">Transmembrane helix</keyword>
<reference evidence="2" key="1">
    <citation type="submission" date="2021-06" db="EMBL/GenBank/DDBJ databases">
        <authorList>
            <person name="Hodson N. C."/>
            <person name="Mongue J. A."/>
            <person name="Jaron S. K."/>
        </authorList>
    </citation>
    <scope>NUCLEOTIDE SEQUENCE</scope>
</reference>
<organism evidence="2 3">
    <name type="scientific">Allacma fusca</name>
    <dbReference type="NCBI Taxonomy" id="39272"/>
    <lineage>
        <taxon>Eukaryota</taxon>
        <taxon>Metazoa</taxon>
        <taxon>Ecdysozoa</taxon>
        <taxon>Arthropoda</taxon>
        <taxon>Hexapoda</taxon>
        <taxon>Collembola</taxon>
        <taxon>Symphypleona</taxon>
        <taxon>Sminthuridae</taxon>
        <taxon>Allacma</taxon>
    </lineage>
</organism>
<dbReference type="Proteomes" id="UP000708208">
    <property type="component" value="Unassembled WGS sequence"/>
</dbReference>
<keyword evidence="3" id="KW-1185">Reference proteome</keyword>
<dbReference type="AlphaFoldDB" id="A0A8J2KVG6"/>
<dbReference type="EMBL" id="CAJVCH010531971">
    <property type="protein sequence ID" value="CAG7824199.1"/>
    <property type="molecule type" value="Genomic_DNA"/>
</dbReference>
<feature type="transmembrane region" description="Helical" evidence="1">
    <location>
        <begin position="140"/>
        <end position="163"/>
    </location>
</feature>
<keyword evidence="1" id="KW-0812">Transmembrane</keyword>
<proteinExistence type="predicted"/>
<evidence type="ECO:0000313" key="3">
    <source>
        <dbReference type="Proteomes" id="UP000708208"/>
    </source>
</evidence>
<feature type="transmembrane region" description="Helical" evidence="1">
    <location>
        <begin position="90"/>
        <end position="110"/>
    </location>
</feature>